<comment type="caution">
    <text evidence="15">The sequence shown here is derived from an EMBL/GenBank/DDBJ whole genome shotgun (WGS) entry which is preliminary data.</text>
</comment>
<evidence type="ECO:0000256" key="4">
    <source>
        <dbReference type="ARBA" id="ARBA00022519"/>
    </source>
</evidence>
<dbReference type="EMBL" id="JAWLUP010000003">
    <property type="protein sequence ID" value="MDV7263437.1"/>
    <property type="molecule type" value="Genomic_DNA"/>
</dbReference>
<dbReference type="SUPFAM" id="SSF52540">
    <property type="entry name" value="P-loop containing nucleoside triphosphate hydrolases"/>
    <property type="match status" value="1"/>
</dbReference>
<evidence type="ECO:0000256" key="6">
    <source>
        <dbReference type="ARBA" id="ARBA00022741"/>
    </source>
</evidence>
<evidence type="ECO:0000256" key="5">
    <source>
        <dbReference type="ARBA" id="ARBA00022692"/>
    </source>
</evidence>
<feature type="compositionally biased region" description="Low complexity" evidence="11">
    <location>
        <begin position="9"/>
        <end position="20"/>
    </location>
</feature>
<evidence type="ECO:0000256" key="1">
    <source>
        <dbReference type="ARBA" id="ARBA00004429"/>
    </source>
</evidence>
<evidence type="ECO:0000313" key="16">
    <source>
        <dbReference type="Proteomes" id="UP001185863"/>
    </source>
</evidence>
<dbReference type="Pfam" id="PF00005">
    <property type="entry name" value="ABC_tran"/>
    <property type="match status" value="1"/>
</dbReference>
<evidence type="ECO:0000256" key="7">
    <source>
        <dbReference type="ARBA" id="ARBA00022840"/>
    </source>
</evidence>
<organism evidence="15 16">
    <name type="scientific">Rhodococcus oxybenzonivorans</name>
    <dbReference type="NCBI Taxonomy" id="1990687"/>
    <lineage>
        <taxon>Bacteria</taxon>
        <taxon>Bacillati</taxon>
        <taxon>Actinomycetota</taxon>
        <taxon>Actinomycetes</taxon>
        <taxon>Mycobacteriales</taxon>
        <taxon>Nocardiaceae</taxon>
        <taxon>Rhodococcus</taxon>
    </lineage>
</organism>
<feature type="transmembrane region" description="Helical" evidence="12">
    <location>
        <begin position="153"/>
        <end position="173"/>
    </location>
</feature>
<dbReference type="PROSITE" id="PS50929">
    <property type="entry name" value="ABC_TM1F"/>
    <property type="match status" value="1"/>
</dbReference>
<comment type="subcellular location">
    <subcellularLocation>
        <location evidence="1">Cell inner membrane</location>
        <topology evidence="1">Multi-pass membrane protein</topology>
    </subcellularLocation>
</comment>
<evidence type="ECO:0000256" key="12">
    <source>
        <dbReference type="SAM" id="Phobius"/>
    </source>
</evidence>
<proteinExistence type="inferred from homology"/>
<dbReference type="GO" id="GO:0005524">
    <property type="term" value="F:ATP binding"/>
    <property type="evidence" value="ECO:0007669"/>
    <property type="project" value="UniProtKB-KW"/>
</dbReference>
<dbReference type="InterPro" id="IPR003439">
    <property type="entry name" value="ABC_transporter-like_ATP-bd"/>
</dbReference>
<feature type="transmembrane region" description="Helical" evidence="12">
    <location>
        <begin position="77"/>
        <end position="99"/>
    </location>
</feature>
<dbReference type="Gene3D" id="1.20.1560.10">
    <property type="entry name" value="ABC transporter type 1, transmembrane domain"/>
    <property type="match status" value="1"/>
</dbReference>
<evidence type="ECO:0000256" key="3">
    <source>
        <dbReference type="ARBA" id="ARBA00022475"/>
    </source>
</evidence>
<dbReference type="GO" id="GO:0015421">
    <property type="term" value="F:ABC-type oligopeptide transporter activity"/>
    <property type="evidence" value="ECO:0007669"/>
    <property type="project" value="TreeGrafter"/>
</dbReference>
<dbReference type="SMART" id="SM00382">
    <property type="entry name" value="AAA"/>
    <property type="match status" value="1"/>
</dbReference>
<evidence type="ECO:0000259" key="14">
    <source>
        <dbReference type="PROSITE" id="PS50929"/>
    </source>
</evidence>
<keyword evidence="5 12" id="KW-0812">Transmembrane</keyword>
<reference evidence="15" key="1">
    <citation type="submission" date="2023-10" db="EMBL/GenBank/DDBJ databases">
        <title>Development of a sustainable strategy for remediation of hydrocarbon-contaminated territories based on the waste exchange concept.</title>
        <authorList>
            <person name="Krivoruchko A."/>
        </authorList>
    </citation>
    <scope>NUCLEOTIDE SEQUENCE</scope>
    <source>
        <strain evidence="15">IEGM 68</strain>
    </source>
</reference>
<dbReference type="Proteomes" id="UP001185863">
    <property type="component" value="Unassembled WGS sequence"/>
</dbReference>
<dbReference type="GO" id="GO:0016887">
    <property type="term" value="F:ATP hydrolysis activity"/>
    <property type="evidence" value="ECO:0007669"/>
    <property type="project" value="InterPro"/>
</dbReference>
<dbReference type="CDD" id="cd18551">
    <property type="entry name" value="ABC_6TM_LmrA_like"/>
    <property type="match status" value="1"/>
</dbReference>
<gene>
    <name evidence="15" type="ORF">R4315_02540</name>
</gene>
<feature type="transmembrane region" description="Helical" evidence="12">
    <location>
        <begin position="179"/>
        <end position="199"/>
    </location>
</feature>
<dbReference type="InterPro" id="IPR036640">
    <property type="entry name" value="ABC1_TM_sf"/>
</dbReference>
<dbReference type="InterPro" id="IPR027417">
    <property type="entry name" value="P-loop_NTPase"/>
</dbReference>
<evidence type="ECO:0000256" key="9">
    <source>
        <dbReference type="ARBA" id="ARBA00023136"/>
    </source>
</evidence>
<keyword evidence="9 12" id="KW-0472">Membrane</keyword>
<protein>
    <submittedName>
        <fullName evidence="15">ABC transporter ATP-binding protein</fullName>
    </submittedName>
</protein>
<keyword evidence="8 12" id="KW-1133">Transmembrane helix</keyword>
<evidence type="ECO:0000313" key="15">
    <source>
        <dbReference type="EMBL" id="MDV7263437.1"/>
    </source>
</evidence>
<keyword evidence="2" id="KW-0813">Transport</keyword>
<dbReference type="PANTHER" id="PTHR43394:SF1">
    <property type="entry name" value="ATP-BINDING CASSETTE SUB-FAMILY B MEMBER 10, MITOCHONDRIAL"/>
    <property type="match status" value="1"/>
</dbReference>
<dbReference type="PROSITE" id="PS00211">
    <property type="entry name" value="ABC_TRANSPORTER_1"/>
    <property type="match status" value="1"/>
</dbReference>
<dbReference type="Gene3D" id="3.40.50.300">
    <property type="entry name" value="P-loop containing nucleotide triphosphate hydrolases"/>
    <property type="match status" value="1"/>
</dbReference>
<evidence type="ECO:0000256" key="11">
    <source>
        <dbReference type="SAM" id="MobiDB-lite"/>
    </source>
</evidence>
<dbReference type="PANTHER" id="PTHR43394">
    <property type="entry name" value="ATP-DEPENDENT PERMEASE MDL1, MITOCHONDRIAL"/>
    <property type="match status" value="1"/>
</dbReference>
<dbReference type="PROSITE" id="PS50893">
    <property type="entry name" value="ABC_TRANSPORTER_2"/>
    <property type="match status" value="1"/>
</dbReference>
<evidence type="ECO:0000256" key="10">
    <source>
        <dbReference type="ARBA" id="ARBA00023455"/>
    </source>
</evidence>
<evidence type="ECO:0000256" key="8">
    <source>
        <dbReference type="ARBA" id="ARBA00022989"/>
    </source>
</evidence>
<dbReference type="SUPFAM" id="SSF90123">
    <property type="entry name" value="ABC transporter transmembrane region"/>
    <property type="match status" value="1"/>
</dbReference>
<dbReference type="GO" id="GO:0005886">
    <property type="term" value="C:plasma membrane"/>
    <property type="evidence" value="ECO:0007669"/>
    <property type="project" value="UniProtKB-SubCell"/>
</dbReference>
<keyword evidence="4" id="KW-0997">Cell inner membrane</keyword>
<dbReference type="InterPro" id="IPR003593">
    <property type="entry name" value="AAA+_ATPase"/>
</dbReference>
<feature type="region of interest" description="Disordered" evidence="11">
    <location>
        <begin position="1"/>
        <end position="20"/>
    </location>
</feature>
<comment type="similarity">
    <text evidence="10">Belongs to the ABC transporter superfamily. Siderophore-Fe(3+) uptake transporter (SIUT) (TC 3.A.1.21) family.</text>
</comment>
<evidence type="ECO:0000259" key="13">
    <source>
        <dbReference type="PROSITE" id="PS50893"/>
    </source>
</evidence>
<dbReference type="AlphaFoldDB" id="A0AAE5A4B5"/>
<dbReference type="InterPro" id="IPR011527">
    <property type="entry name" value="ABC1_TM_dom"/>
</dbReference>
<evidence type="ECO:0000256" key="2">
    <source>
        <dbReference type="ARBA" id="ARBA00022448"/>
    </source>
</evidence>
<dbReference type="InterPro" id="IPR017871">
    <property type="entry name" value="ABC_transporter-like_CS"/>
</dbReference>
<feature type="transmembrane region" description="Helical" evidence="12">
    <location>
        <begin position="39"/>
        <end position="65"/>
    </location>
</feature>
<feature type="domain" description="ABC transporter" evidence="13">
    <location>
        <begin position="356"/>
        <end position="590"/>
    </location>
</feature>
<feature type="transmembrane region" description="Helical" evidence="12">
    <location>
        <begin position="297"/>
        <end position="325"/>
    </location>
</feature>
<feature type="domain" description="ABC transmembrane type-1" evidence="14">
    <location>
        <begin position="42"/>
        <end position="320"/>
    </location>
</feature>
<name>A0AAE5A4B5_9NOCA</name>
<dbReference type="InterPro" id="IPR039421">
    <property type="entry name" value="Type_1_exporter"/>
</dbReference>
<dbReference type="FunFam" id="3.40.50.300:FF:000221">
    <property type="entry name" value="Multidrug ABC transporter ATP-binding protein"/>
    <property type="match status" value="1"/>
</dbReference>
<keyword evidence="7 15" id="KW-0067">ATP-binding</keyword>
<dbReference type="RefSeq" id="WP_213572577.1">
    <property type="nucleotide sequence ID" value="NZ_JAWLUP010000003.1"/>
</dbReference>
<keyword evidence="3" id="KW-1003">Cell membrane</keyword>
<keyword evidence="6" id="KW-0547">Nucleotide-binding</keyword>
<sequence length="598" mass="63283">MESHRGRPHAGTAHARTTDTATRPGIRELWPYAREHRRLLGAAVVLSVAAAGVSLAQPLVVGGIIAAVSDGRSWGGLGWALVGLLAVEVGVGTMQYYLLHRTAEGVVLGARTDLIRHVLRLPISEYRRRDVGDLVSRVGSDTTLLRGALTEGLVDALGGVFVLVGALAAMLLLDPVLAGVTVTVIAIVVAVSLLVGNRLRKLMFDTQSRLGDLTADLTQTLSAVTVVRANGATERAQARLDDRAAAAFAVGVRAARSSAAIQPLGRAAGQASLLIVLGIGGYRVAAGNMTVAELVTFVLFMFLFMGPVNVGFAAVQSVAGALGALQRITEIRRVPTEDAADTIRHHALPHTAGPMLQFHDVHFAYTPGHAVLNGVSVSVERGSRTAVVGPSGAGKTTLLTLIERFYDTDRGRIAIGDIDITELPRAVLREQIGYVEQNSPAVAGSIRDNLTFGAPHVSDERCRAALKAVDLLTRVDAEPRGLDAQIGENGVRLSGGERQRLALARVLLVEPPLLLLDEPTSSLDSRNEEIFQIALDATASDQTVLIVAHRLATVKNADQIVVLDSGRISAVGTHDELLTTSPLYRELARHQMIGAPNP</sequence>
<dbReference type="Pfam" id="PF00664">
    <property type="entry name" value="ABC_membrane"/>
    <property type="match status" value="1"/>
</dbReference>
<accession>A0AAE5A4B5</accession>